<dbReference type="AlphaFoldDB" id="A0A915DFN8"/>
<reference evidence="2" key="1">
    <citation type="submission" date="2022-11" db="UniProtKB">
        <authorList>
            <consortium name="WormBaseParasite"/>
        </authorList>
    </citation>
    <scope>IDENTIFICATION</scope>
</reference>
<proteinExistence type="predicted"/>
<accession>A0A915DFN8</accession>
<organism evidence="1 2">
    <name type="scientific">Ditylenchus dipsaci</name>
    <dbReference type="NCBI Taxonomy" id="166011"/>
    <lineage>
        <taxon>Eukaryota</taxon>
        <taxon>Metazoa</taxon>
        <taxon>Ecdysozoa</taxon>
        <taxon>Nematoda</taxon>
        <taxon>Chromadorea</taxon>
        <taxon>Rhabditida</taxon>
        <taxon>Tylenchina</taxon>
        <taxon>Tylenchomorpha</taxon>
        <taxon>Sphaerularioidea</taxon>
        <taxon>Anguinidae</taxon>
        <taxon>Anguininae</taxon>
        <taxon>Ditylenchus</taxon>
    </lineage>
</organism>
<protein>
    <submittedName>
        <fullName evidence="2">Uncharacterized protein</fullName>
    </submittedName>
</protein>
<name>A0A915DFN8_9BILA</name>
<dbReference type="WBParaSite" id="jg18955">
    <property type="protein sequence ID" value="jg18955"/>
    <property type="gene ID" value="jg18955"/>
</dbReference>
<dbReference type="Proteomes" id="UP000887574">
    <property type="component" value="Unplaced"/>
</dbReference>
<keyword evidence="1" id="KW-1185">Reference proteome</keyword>
<evidence type="ECO:0000313" key="2">
    <source>
        <dbReference type="WBParaSite" id="jg18955"/>
    </source>
</evidence>
<sequence>MSNYRIAHCPNIDSSHVCTKGCGGHTASSFNRWSVLAPTPWSTLCHRWPKVSLCLLLLPCIFPTCIGTTQEVDMPYSTYPLNWGYNRDYYLSNDVKFMYKMPQSRQQYARPYSGGLYNVSRYHVQYPSHMYHPILNDFTGKKRFRDCSSALKFWQFEHYPK</sequence>
<evidence type="ECO:0000313" key="1">
    <source>
        <dbReference type="Proteomes" id="UP000887574"/>
    </source>
</evidence>